<protein>
    <recommendedName>
        <fullName evidence="4">DUF948 domain-containing protein</fullName>
    </recommendedName>
</protein>
<dbReference type="OrthoDB" id="1923031at2759"/>
<name>D8U1J9_VOLCA</name>
<keyword evidence="1" id="KW-0732">Signal</keyword>
<organism evidence="3">
    <name type="scientific">Volvox carteri f. nagariensis</name>
    <dbReference type="NCBI Taxonomy" id="3068"/>
    <lineage>
        <taxon>Eukaryota</taxon>
        <taxon>Viridiplantae</taxon>
        <taxon>Chlorophyta</taxon>
        <taxon>core chlorophytes</taxon>
        <taxon>Chlorophyceae</taxon>
        <taxon>CS clade</taxon>
        <taxon>Chlamydomonadales</taxon>
        <taxon>Volvocaceae</taxon>
        <taxon>Volvox</taxon>
    </lineage>
</organism>
<dbReference type="STRING" id="3068.D8U1J9"/>
<feature type="signal peptide" evidence="1">
    <location>
        <begin position="1"/>
        <end position="27"/>
    </location>
</feature>
<dbReference type="InParanoid" id="D8U1J9"/>
<dbReference type="GeneID" id="9627541"/>
<sequence>MLPSIGTFLLCVAAAALLLVSVPAVWALTRAAHRAERLMAAVEAEIPDTTASMRLAGLELTDCVQELAAEAGVRGSVAAADSALRNHVVPALAKAERDTRGAVEEHLTATAKLSYTRPLVVQAAASAAAAARRLRGGLGIVRLAGVAVQPYGHHG</sequence>
<dbReference type="EMBL" id="GL378351">
    <property type="protein sequence ID" value="EFJ46353.1"/>
    <property type="molecule type" value="Genomic_DNA"/>
</dbReference>
<evidence type="ECO:0000256" key="1">
    <source>
        <dbReference type="SAM" id="SignalP"/>
    </source>
</evidence>
<gene>
    <name evidence="2" type="ORF">VOLCADRAFT_93201</name>
</gene>
<proteinExistence type="predicted"/>
<feature type="chain" id="PRO_5003124091" description="DUF948 domain-containing protein" evidence="1">
    <location>
        <begin position="28"/>
        <end position="155"/>
    </location>
</feature>
<keyword evidence="3" id="KW-1185">Reference proteome</keyword>
<dbReference type="RefSeq" id="XP_002952506.1">
    <property type="nucleotide sequence ID" value="XM_002952460.1"/>
</dbReference>
<evidence type="ECO:0000313" key="3">
    <source>
        <dbReference type="Proteomes" id="UP000001058"/>
    </source>
</evidence>
<reference evidence="2 3" key="1">
    <citation type="journal article" date="2010" name="Science">
        <title>Genomic analysis of organismal complexity in the multicellular green alga Volvox carteri.</title>
        <authorList>
            <person name="Prochnik S.E."/>
            <person name="Umen J."/>
            <person name="Nedelcu A.M."/>
            <person name="Hallmann A."/>
            <person name="Miller S.M."/>
            <person name="Nishii I."/>
            <person name="Ferris P."/>
            <person name="Kuo A."/>
            <person name="Mitros T."/>
            <person name="Fritz-Laylin L.K."/>
            <person name="Hellsten U."/>
            <person name="Chapman J."/>
            <person name="Simakov O."/>
            <person name="Rensing S.A."/>
            <person name="Terry A."/>
            <person name="Pangilinan J."/>
            <person name="Kapitonov V."/>
            <person name="Jurka J."/>
            <person name="Salamov A."/>
            <person name="Shapiro H."/>
            <person name="Schmutz J."/>
            <person name="Grimwood J."/>
            <person name="Lindquist E."/>
            <person name="Lucas S."/>
            <person name="Grigoriev I.V."/>
            <person name="Schmitt R."/>
            <person name="Kirk D."/>
            <person name="Rokhsar D.S."/>
        </authorList>
    </citation>
    <scope>NUCLEOTIDE SEQUENCE [LARGE SCALE GENOMIC DNA]</scope>
    <source>
        <strain evidence="3">f. Nagariensis / Eve</strain>
    </source>
</reference>
<accession>D8U1J9</accession>
<dbReference type="PANTHER" id="PTHR33825">
    <property type="entry name" value="CHITINASE-LIKE PROTEIN"/>
    <property type="match status" value="1"/>
</dbReference>
<dbReference type="Proteomes" id="UP000001058">
    <property type="component" value="Unassembled WGS sequence"/>
</dbReference>
<evidence type="ECO:0008006" key="4">
    <source>
        <dbReference type="Google" id="ProtNLM"/>
    </source>
</evidence>
<evidence type="ECO:0000313" key="2">
    <source>
        <dbReference type="EMBL" id="EFJ46353.1"/>
    </source>
</evidence>
<dbReference type="AlphaFoldDB" id="D8U1J9"/>
<dbReference type="PANTHER" id="PTHR33825:SF5">
    <property type="entry name" value="TRANSMEMBRANE PROTEIN"/>
    <property type="match status" value="1"/>
</dbReference>
<dbReference type="KEGG" id="vcn:VOLCADRAFT_93201"/>